<accession>A0A133VPV4</accession>
<evidence type="ECO:0000313" key="1">
    <source>
        <dbReference type="EMBL" id="KXB08470.1"/>
    </source>
</evidence>
<protein>
    <submittedName>
        <fullName evidence="1">Uncharacterized protein</fullName>
    </submittedName>
</protein>
<reference evidence="1 2" key="1">
    <citation type="journal article" date="2016" name="Sci. Rep.">
        <title>Metabolic traits of an uncultured archaeal lineage -MSBL1- from brine pools of the Red Sea.</title>
        <authorList>
            <person name="Mwirichia R."/>
            <person name="Alam I."/>
            <person name="Rashid M."/>
            <person name="Vinu M."/>
            <person name="Ba-Alawi W."/>
            <person name="Anthony Kamau A."/>
            <person name="Kamanda Ngugi D."/>
            <person name="Goker M."/>
            <person name="Klenk H.P."/>
            <person name="Bajic V."/>
            <person name="Stingl U."/>
        </authorList>
    </citation>
    <scope>NUCLEOTIDE SEQUENCE [LARGE SCALE GENOMIC DNA]</scope>
    <source>
        <strain evidence="1">SCGC-AAA382N08</strain>
    </source>
</reference>
<dbReference type="Proteomes" id="UP000070175">
    <property type="component" value="Unassembled WGS sequence"/>
</dbReference>
<dbReference type="EMBL" id="LHYJ01000013">
    <property type="protein sequence ID" value="KXB08470.1"/>
    <property type="molecule type" value="Genomic_DNA"/>
</dbReference>
<proteinExistence type="predicted"/>
<evidence type="ECO:0000313" key="2">
    <source>
        <dbReference type="Proteomes" id="UP000070175"/>
    </source>
</evidence>
<organism evidence="1 2">
    <name type="scientific">candidate division MSBL1 archaeon SCGC-AAA382N08</name>
    <dbReference type="NCBI Taxonomy" id="1698285"/>
    <lineage>
        <taxon>Archaea</taxon>
        <taxon>Methanobacteriati</taxon>
        <taxon>Methanobacteriota</taxon>
        <taxon>candidate division MSBL1</taxon>
    </lineage>
</organism>
<comment type="caution">
    <text evidence="1">The sequence shown here is derived from an EMBL/GenBank/DDBJ whole genome shotgun (WGS) entry which is preliminary data.</text>
</comment>
<dbReference type="AlphaFoldDB" id="A0A133VPV4"/>
<sequence>MSAPPVEAQQTQITLQISESWRNHEDEGRWRVSCKRHTTQRRFWEFAWDIQSMGEIPASNP</sequence>
<keyword evidence="2" id="KW-1185">Reference proteome</keyword>
<name>A0A133VPV4_9EURY</name>
<gene>
    <name evidence="1" type="ORF">AKJ56_01175</name>
</gene>